<dbReference type="Proteomes" id="UP000078386">
    <property type="component" value="Unassembled WGS sequence"/>
</dbReference>
<proteinExistence type="predicted"/>
<keyword evidence="3" id="KW-1185">Reference proteome</keyword>
<feature type="compositionally biased region" description="Acidic residues" evidence="1">
    <location>
        <begin position="101"/>
        <end position="111"/>
    </location>
</feature>
<protein>
    <submittedName>
        <fullName evidence="2">Uncharacterized protein</fullName>
    </submittedName>
</protein>
<feature type="region of interest" description="Disordered" evidence="1">
    <location>
        <begin position="97"/>
        <end position="119"/>
    </location>
</feature>
<dbReference type="RefSeq" id="WP_047053965.1">
    <property type="nucleotide sequence ID" value="NZ_LXEU01000066.1"/>
</dbReference>
<dbReference type="AlphaFoldDB" id="A0A1B7JQI8"/>
<evidence type="ECO:0000313" key="3">
    <source>
        <dbReference type="Proteomes" id="UP000078386"/>
    </source>
</evidence>
<dbReference type="PATRIC" id="fig|1354264.4.peg.3422"/>
<comment type="caution">
    <text evidence="2">The sequence shown here is derived from an EMBL/GenBank/DDBJ whole genome shotgun (WGS) entry which is preliminary data.</text>
</comment>
<organism evidence="2 3">
    <name type="scientific">Kluyvera georgiana ATCC 51603</name>
    <dbReference type="NCBI Taxonomy" id="1354264"/>
    <lineage>
        <taxon>Bacteria</taxon>
        <taxon>Pseudomonadati</taxon>
        <taxon>Pseudomonadota</taxon>
        <taxon>Gammaproteobacteria</taxon>
        <taxon>Enterobacterales</taxon>
        <taxon>Enterobacteriaceae</taxon>
        <taxon>Kluyvera</taxon>
    </lineage>
</organism>
<reference evidence="2 3" key="1">
    <citation type="submission" date="2016-04" db="EMBL/GenBank/DDBJ databases">
        <title>ATOL: Assembling a taxonomically balanced genome-scale reconstruction of the evolutionary history of the Enterobacteriaceae.</title>
        <authorList>
            <person name="Plunkett G.III."/>
            <person name="Neeno-Eckwall E.C."/>
            <person name="Glasner J.D."/>
            <person name="Perna N.T."/>
        </authorList>
    </citation>
    <scope>NUCLEOTIDE SEQUENCE [LARGE SCALE GENOMIC DNA]</scope>
    <source>
        <strain evidence="2 3">ATCC 51603</strain>
    </source>
</reference>
<gene>
    <name evidence="2" type="ORF">M989_03287</name>
</gene>
<evidence type="ECO:0000256" key="1">
    <source>
        <dbReference type="SAM" id="MobiDB-lite"/>
    </source>
</evidence>
<dbReference type="EMBL" id="LXEU01000066">
    <property type="protein sequence ID" value="OAT50122.1"/>
    <property type="molecule type" value="Genomic_DNA"/>
</dbReference>
<evidence type="ECO:0000313" key="2">
    <source>
        <dbReference type="EMBL" id="OAT50122.1"/>
    </source>
</evidence>
<name>A0A1B7JQI8_9ENTR</name>
<sequence>MTTLRQQLAEMQKELDLSVQAGKASQIIDKCNLVCSKTNTIADKFALLKQQYPAQQQLPRGIAVTWNDEQRSELIAAANSVKSLKLQWGRWLKNQSVNNPGEEENLVDQEESPQNSLDETLAASEEPTAYDIIQNDSLTHCVSQLGTLHKDLSKELKDAWDAWLEELHQQVHVDDKTLNFQKNANKFDDIASDYERRRQDFENLTQCQPVSGEKIHQIKALAEKLYSLRGMMKTDWPDVVQAFFNSINGPQSLRPTLSALTPEVLEWLRDEEMLDEFVITRK</sequence>
<accession>A0A1B7JQI8</accession>